<organism evidence="3 4">
    <name type="scientific">Folsomia candida</name>
    <name type="common">Springtail</name>
    <dbReference type="NCBI Taxonomy" id="158441"/>
    <lineage>
        <taxon>Eukaryota</taxon>
        <taxon>Metazoa</taxon>
        <taxon>Ecdysozoa</taxon>
        <taxon>Arthropoda</taxon>
        <taxon>Hexapoda</taxon>
        <taxon>Collembola</taxon>
        <taxon>Entomobryomorpha</taxon>
        <taxon>Isotomoidea</taxon>
        <taxon>Isotomidae</taxon>
        <taxon>Proisotominae</taxon>
        <taxon>Folsomia</taxon>
    </lineage>
</organism>
<evidence type="ECO:0000313" key="4">
    <source>
        <dbReference type="Proteomes" id="UP000198287"/>
    </source>
</evidence>
<reference evidence="3 4" key="1">
    <citation type="submission" date="2015-12" db="EMBL/GenBank/DDBJ databases">
        <title>The genome of Folsomia candida.</title>
        <authorList>
            <person name="Faddeeva A."/>
            <person name="Derks M.F."/>
            <person name="Anvar Y."/>
            <person name="Smit S."/>
            <person name="Van Straalen N."/>
            <person name="Roelofs D."/>
        </authorList>
    </citation>
    <scope>NUCLEOTIDE SEQUENCE [LARGE SCALE GENOMIC DNA]</scope>
    <source>
        <strain evidence="3 4">VU population</strain>
        <tissue evidence="3">Whole body</tissue>
    </source>
</reference>
<sequence length="210" mass="23109">MKLATVGILALAFGLSEPHGYLMDPLARTSLQLDGSYPYDPPYWWDNKGVWCDNVQQDLQYSQCGRCGEARGNGDASQGGIYDKGIVVKTYFSGSIVEMKAGLDNAHFGHFKIELCPQAVETDGCFQTLPIVSASQPFGNDTVCIPFDNPAPPNDIVTFRVQLPAGVTCTRCTIRWTYRTSYPAWAPGQGECYNPNPAQTFRNCADITIY</sequence>
<keyword evidence="1" id="KW-0732">Signal</keyword>
<dbReference type="Proteomes" id="UP000198287">
    <property type="component" value="Unassembled WGS sequence"/>
</dbReference>
<evidence type="ECO:0000259" key="2">
    <source>
        <dbReference type="Pfam" id="PF03067"/>
    </source>
</evidence>
<keyword evidence="4" id="KW-1185">Reference proteome</keyword>
<accession>A0A226D2L1</accession>
<dbReference type="EMBL" id="LNIX01000041">
    <property type="protein sequence ID" value="OXA39068.1"/>
    <property type="molecule type" value="Genomic_DNA"/>
</dbReference>
<feature type="domain" description="Chitin-binding type-4" evidence="2">
    <location>
        <begin position="19"/>
        <end position="207"/>
    </location>
</feature>
<keyword evidence="3" id="KW-0418">Kinase</keyword>
<feature type="chain" id="PRO_5012352833" evidence="1">
    <location>
        <begin position="19"/>
        <end position="210"/>
    </location>
</feature>
<dbReference type="GO" id="GO:0016301">
    <property type="term" value="F:kinase activity"/>
    <property type="evidence" value="ECO:0007669"/>
    <property type="project" value="UniProtKB-KW"/>
</dbReference>
<dbReference type="InterPro" id="IPR004302">
    <property type="entry name" value="Cellulose/chitin-bd_N"/>
</dbReference>
<keyword evidence="3" id="KW-0808">Transferase</keyword>
<feature type="signal peptide" evidence="1">
    <location>
        <begin position="1"/>
        <end position="18"/>
    </location>
</feature>
<gene>
    <name evidence="3" type="ORF">Fcan01_26126</name>
</gene>
<name>A0A226D2L1_FOLCA</name>
<protein>
    <submittedName>
        <fullName evidence="3">Phosphoribulokinase</fullName>
    </submittedName>
</protein>
<comment type="caution">
    <text evidence="3">The sequence shown here is derived from an EMBL/GenBank/DDBJ whole genome shotgun (WGS) entry which is preliminary data.</text>
</comment>
<dbReference type="Pfam" id="PF03067">
    <property type="entry name" value="LPMO_10"/>
    <property type="match status" value="1"/>
</dbReference>
<evidence type="ECO:0000256" key="1">
    <source>
        <dbReference type="SAM" id="SignalP"/>
    </source>
</evidence>
<dbReference type="OrthoDB" id="7770109at2759"/>
<proteinExistence type="predicted"/>
<evidence type="ECO:0000313" key="3">
    <source>
        <dbReference type="EMBL" id="OXA39068.1"/>
    </source>
</evidence>
<dbReference type="AlphaFoldDB" id="A0A226D2L1"/>